<dbReference type="OrthoDB" id="9802264at2"/>
<keyword evidence="7" id="KW-0406">Ion transport</keyword>
<dbReference type="GO" id="GO:0016020">
    <property type="term" value="C:membrane"/>
    <property type="evidence" value="ECO:0007669"/>
    <property type="project" value="InterPro"/>
</dbReference>
<evidence type="ECO:0000256" key="1">
    <source>
        <dbReference type="ARBA" id="ARBA00022448"/>
    </source>
</evidence>
<sequence>MSYFEVRGLRKTWPGIRIEFSCSIEKGCMLGIAGRSGSGKSTVLRLIAGLLEPDVCKKGEEKGTITLAGKDIQNLAPAKRSIGMVFQSAALFPHLRVDDNVAYGLRCLSHLRGGLPKKQSRIRAAEFLAEFGLEGFAERYPDSLSGGEAQRVSLARTLIVRPDLVLFDEPFSSLDAPLRKKLAADIRSLQKKIGFTGIVVTHDIEEAKFMCDDITVLRRGSQIWTGKPQDFGEELL</sequence>
<dbReference type="Proteomes" id="UP000014541">
    <property type="component" value="Unassembled WGS sequence"/>
</dbReference>
<dbReference type="RefSeq" id="WP_016524518.1">
    <property type="nucleotide sequence ID" value="NZ_KE332518.1"/>
</dbReference>
<accession>S3K5H3</accession>
<dbReference type="InterPro" id="IPR017871">
    <property type="entry name" value="ABC_transporter-like_CS"/>
</dbReference>
<dbReference type="GO" id="GO:0005524">
    <property type="term" value="F:ATP binding"/>
    <property type="evidence" value="ECO:0007669"/>
    <property type="project" value="UniProtKB-KW"/>
</dbReference>
<dbReference type="PROSITE" id="PS50893">
    <property type="entry name" value="ABC_TRANSPORTER_2"/>
    <property type="match status" value="1"/>
</dbReference>
<dbReference type="CDD" id="cd03259">
    <property type="entry name" value="ABC_Carb_Solutes_like"/>
    <property type="match status" value="1"/>
</dbReference>
<dbReference type="AlphaFoldDB" id="S3K5H3"/>
<keyword evidence="6" id="KW-0408">Iron</keyword>
<proteinExistence type="predicted"/>
<evidence type="ECO:0000256" key="2">
    <source>
        <dbReference type="ARBA" id="ARBA00022475"/>
    </source>
</evidence>
<dbReference type="SUPFAM" id="SSF52540">
    <property type="entry name" value="P-loop containing nucleoside triphosphate hydrolases"/>
    <property type="match status" value="1"/>
</dbReference>
<dbReference type="PANTHER" id="PTHR42781">
    <property type="entry name" value="SPERMIDINE/PUTRESCINE IMPORT ATP-BINDING PROTEIN POTA"/>
    <property type="match status" value="1"/>
</dbReference>
<dbReference type="STRING" id="1125699.HMPREF9194_00216"/>
<name>S3K5H3_TREMA</name>
<keyword evidence="5" id="KW-0067">ATP-binding</keyword>
<keyword evidence="3" id="KW-0410">Iron transport</keyword>
<keyword evidence="1" id="KW-0813">Transport</keyword>
<evidence type="ECO:0000259" key="9">
    <source>
        <dbReference type="PROSITE" id="PS50893"/>
    </source>
</evidence>
<keyword evidence="2" id="KW-1003">Cell membrane</keyword>
<dbReference type="HOGENOM" id="CLU_000604_1_22_12"/>
<dbReference type="InterPro" id="IPR015853">
    <property type="entry name" value="ABC_transpr_FbpC"/>
</dbReference>
<dbReference type="Gene3D" id="3.40.50.300">
    <property type="entry name" value="P-loop containing nucleotide triphosphate hydrolases"/>
    <property type="match status" value="1"/>
</dbReference>
<dbReference type="InterPro" id="IPR050093">
    <property type="entry name" value="ABC_SmlMolc_Importer"/>
</dbReference>
<dbReference type="InterPro" id="IPR027417">
    <property type="entry name" value="P-loop_NTPase"/>
</dbReference>
<dbReference type="PANTHER" id="PTHR42781:SF4">
    <property type="entry name" value="SPERMIDINE_PUTRESCINE IMPORT ATP-BINDING PROTEIN POTA"/>
    <property type="match status" value="1"/>
</dbReference>
<keyword evidence="11" id="KW-1185">Reference proteome</keyword>
<protein>
    <recommendedName>
        <fullName evidence="9">ABC transporter domain-containing protein</fullName>
    </recommendedName>
</protein>
<dbReference type="Pfam" id="PF00005">
    <property type="entry name" value="ABC_tran"/>
    <property type="match status" value="1"/>
</dbReference>
<dbReference type="GO" id="GO:0015408">
    <property type="term" value="F:ABC-type ferric iron transporter activity"/>
    <property type="evidence" value="ECO:0007669"/>
    <property type="project" value="InterPro"/>
</dbReference>
<evidence type="ECO:0000313" key="10">
    <source>
        <dbReference type="EMBL" id="EPF32221.1"/>
    </source>
</evidence>
<dbReference type="PROSITE" id="PS00211">
    <property type="entry name" value="ABC_TRANSPORTER_1"/>
    <property type="match status" value="1"/>
</dbReference>
<evidence type="ECO:0000256" key="3">
    <source>
        <dbReference type="ARBA" id="ARBA00022496"/>
    </source>
</evidence>
<dbReference type="SMART" id="SM00382">
    <property type="entry name" value="AAA"/>
    <property type="match status" value="1"/>
</dbReference>
<dbReference type="GO" id="GO:0016887">
    <property type="term" value="F:ATP hydrolysis activity"/>
    <property type="evidence" value="ECO:0007669"/>
    <property type="project" value="InterPro"/>
</dbReference>
<keyword evidence="8" id="KW-0472">Membrane</keyword>
<evidence type="ECO:0000256" key="7">
    <source>
        <dbReference type="ARBA" id="ARBA00023065"/>
    </source>
</evidence>
<reference evidence="10 11" key="1">
    <citation type="submission" date="2013-04" db="EMBL/GenBank/DDBJ databases">
        <title>The Genome Sequence of Treponema maltophilum ATCC 51939.</title>
        <authorList>
            <consortium name="The Broad Institute Genomics Platform"/>
            <person name="Earl A."/>
            <person name="Ward D."/>
            <person name="Feldgarden M."/>
            <person name="Gevers D."/>
            <person name="Leonetti C."/>
            <person name="Blanton J.M."/>
            <person name="Dewhirst F.E."/>
            <person name="Izard J."/>
            <person name="Walker B."/>
            <person name="Young S."/>
            <person name="Zeng Q."/>
            <person name="Gargeya S."/>
            <person name="Fitzgerald M."/>
            <person name="Haas B."/>
            <person name="Abouelleil A."/>
            <person name="Allen A.W."/>
            <person name="Alvarado L."/>
            <person name="Arachchi H.M."/>
            <person name="Berlin A.M."/>
            <person name="Chapman S.B."/>
            <person name="Gainer-Dewar J."/>
            <person name="Goldberg J."/>
            <person name="Griggs A."/>
            <person name="Gujja S."/>
            <person name="Hansen M."/>
            <person name="Howarth C."/>
            <person name="Imamovic A."/>
            <person name="Ireland A."/>
            <person name="Larimer J."/>
            <person name="McCowan C."/>
            <person name="Murphy C."/>
            <person name="Pearson M."/>
            <person name="Poon T.W."/>
            <person name="Priest M."/>
            <person name="Roberts A."/>
            <person name="Saif S."/>
            <person name="Shea T."/>
            <person name="Sisk P."/>
            <person name="Sykes S."/>
            <person name="Wortman J."/>
            <person name="Nusbaum C."/>
            <person name="Birren B."/>
        </authorList>
    </citation>
    <scope>NUCLEOTIDE SEQUENCE [LARGE SCALE GENOMIC DNA]</scope>
    <source>
        <strain evidence="10 11">ATCC 51939</strain>
    </source>
</reference>
<dbReference type="eggNOG" id="COG3842">
    <property type="taxonomic scope" value="Bacteria"/>
</dbReference>
<organism evidence="10 11">
    <name type="scientific">Treponema maltophilum ATCC 51939</name>
    <dbReference type="NCBI Taxonomy" id="1125699"/>
    <lineage>
        <taxon>Bacteria</taxon>
        <taxon>Pseudomonadati</taxon>
        <taxon>Spirochaetota</taxon>
        <taxon>Spirochaetia</taxon>
        <taxon>Spirochaetales</taxon>
        <taxon>Treponemataceae</taxon>
        <taxon>Treponema</taxon>
    </lineage>
</organism>
<dbReference type="InterPro" id="IPR003593">
    <property type="entry name" value="AAA+_ATPase"/>
</dbReference>
<evidence type="ECO:0000256" key="4">
    <source>
        <dbReference type="ARBA" id="ARBA00022741"/>
    </source>
</evidence>
<evidence type="ECO:0000313" key="11">
    <source>
        <dbReference type="Proteomes" id="UP000014541"/>
    </source>
</evidence>
<evidence type="ECO:0000256" key="5">
    <source>
        <dbReference type="ARBA" id="ARBA00022840"/>
    </source>
</evidence>
<dbReference type="PATRIC" id="fig|1125699.3.peg.218"/>
<gene>
    <name evidence="10" type="ORF">HMPREF9194_00216</name>
</gene>
<comment type="caution">
    <text evidence="10">The sequence shown here is derived from an EMBL/GenBank/DDBJ whole genome shotgun (WGS) entry which is preliminary data.</text>
</comment>
<evidence type="ECO:0000256" key="8">
    <source>
        <dbReference type="ARBA" id="ARBA00023136"/>
    </source>
</evidence>
<feature type="domain" description="ABC transporter" evidence="9">
    <location>
        <begin position="1"/>
        <end position="236"/>
    </location>
</feature>
<dbReference type="EMBL" id="ATFF01000002">
    <property type="protein sequence ID" value="EPF32221.1"/>
    <property type="molecule type" value="Genomic_DNA"/>
</dbReference>
<keyword evidence="4" id="KW-0547">Nucleotide-binding</keyword>
<evidence type="ECO:0000256" key="6">
    <source>
        <dbReference type="ARBA" id="ARBA00023004"/>
    </source>
</evidence>
<dbReference type="InterPro" id="IPR003439">
    <property type="entry name" value="ABC_transporter-like_ATP-bd"/>
</dbReference>